<dbReference type="Gene3D" id="3.40.109.10">
    <property type="entry name" value="NADH Oxidase"/>
    <property type="match status" value="1"/>
</dbReference>
<dbReference type="InterPro" id="IPR033877">
    <property type="entry name" value="Frm2/Hbn1"/>
</dbReference>
<dbReference type="EMBL" id="CP086720">
    <property type="protein sequence ID" value="WOO86049.1"/>
    <property type="molecule type" value="Genomic_DNA"/>
</dbReference>
<reference evidence="9" key="1">
    <citation type="submission" date="2023-10" db="EMBL/GenBank/DDBJ databases">
        <authorList>
            <person name="Noh H."/>
        </authorList>
    </citation>
    <scope>NUCLEOTIDE SEQUENCE</scope>
    <source>
        <strain evidence="9">DUCC4014</strain>
    </source>
</reference>
<dbReference type="GO" id="GO:0034599">
    <property type="term" value="P:cellular response to oxidative stress"/>
    <property type="evidence" value="ECO:0007669"/>
    <property type="project" value="InterPro"/>
</dbReference>
<keyword evidence="10" id="KW-1185">Reference proteome</keyword>
<evidence type="ECO:0000259" key="8">
    <source>
        <dbReference type="Pfam" id="PF00881"/>
    </source>
</evidence>
<evidence type="ECO:0000313" key="10">
    <source>
        <dbReference type="Proteomes" id="UP000827549"/>
    </source>
</evidence>
<dbReference type="Pfam" id="PF00881">
    <property type="entry name" value="Nitroreductase"/>
    <property type="match status" value="1"/>
</dbReference>
<dbReference type="GO" id="GO:0016491">
    <property type="term" value="F:oxidoreductase activity"/>
    <property type="evidence" value="ECO:0007669"/>
    <property type="project" value="UniProtKB-KW"/>
</dbReference>
<keyword evidence="5" id="KW-0560">Oxidoreductase</keyword>
<dbReference type="GO" id="GO:0005634">
    <property type="term" value="C:nucleus"/>
    <property type="evidence" value="ECO:0007669"/>
    <property type="project" value="UniProtKB-SubCell"/>
</dbReference>
<dbReference type="Proteomes" id="UP000827549">
    <property type="component" value="Chromosome 7"/>
</dbReference>
<proteinExistence type="inferred from homology"/>
<keyword evidence="6" id="KW-0539">Nucleus</keyword>
<evidence type="ECO:0000256" key="3">
    <source>
        <dbReference type="ARBA" id="ARBA00007118"/>
    </source>
</evidence>
<dbReference type="AlphaFoldDB" id="A0AAF0YL17"/>
<evidence type="ECO:0000256" key="5">
    <source>
        <dbReference type="ARBA" id="ARBA00023002"/>
    </source>
</evidence>
<evidence type="ECO:0000256" key="2">
    <source>
        <dbReference type="ARBA" id="ARBA00004496"/>
    </source>
</evidence>
<keyword evidence="4" id="KW-0963">Cytoplasm</keyword>
<dbReference type="CDD" id="cd02140">
    <property type="entry name" value="Frm2-like"/>
    <property type="match status" value="1"/>
</dbReference>
<evidence type="ECO:0000256" key="7">
    <source>
        <dbReference type="SAM" id="SignalP"/>
    </source>
</evidence>
<keyword evidence="7" id="KW-0732">Signal</keyword>
<name>A0AAF0YL17_9TREE</name>
<dbReference type="GeneID" id="87812699"/>
<comment type="similarity">
    <text evidence="3">Belongs to the nitroreductase family.</text>
</comment>
<comment type="subcellular location">
    <subcellularLocation>
        <location evidence="2">Cytoplasm</location>
    </subcellularLocation>
    <subcellularLocation>
        <location evidence="1">Nucleus</location>
    </subcellularLocation>
</comment>
<protein>
    <submittedName>
        <fullName evidence="9">Fatty acid repression mutant protein 2</fullName>
    </submittedName>
</protein>
<dbReference type="InterPro" id="IPR000415">
    <property type="entry name" value="Nitroreductase-like"/>
</dbReference>
<dbReference type="PANTHER" id="PTHR43035:SF1">
    <property type="entry name" value="FATTY ACID REPRESSION MUTANT PROTEIN 2-RELATED"/>
    <property type="match status" value="1"/>
</dbReference>
<gene>
    <name evidence="9" type="primary">FRM2_1</name>
    <name evidence="9" type="ORF">LOC62_07G009538</name>
</gene>
<evidence type="ECO:0000256" key="6">
    <source>
        <dbReference type="ARBA" id="ARBA00023242"/>
    </source>
</evidence>
<dbReference type="GO" id="GO:0005737">
    <property type="term" value="C:cytoplasm"/>
    <property type="evidence" value="ECO:0007669"/>
    <property type="project" value="UniProtKB-SubCell"/>
</dbReference>
<evidence type="ECO:0000256" key="1">
    <source>
        <dbReference type="ARBA" id="ARBA00004123"/>
    </source>
</evidence>
<dbReference type="SUPFAM" id="SSF55469">
    <property type="entry name" value="FMN-dependent nitroreductase-like"/>
    <property type="match status" value="1"/>
</dbReference>
<organism evidence="9 10">
    <name type="scientific">Vanrija pseudolonga</name>
    <dbReference type="NCBI Taxonomy" id="143232"/>
    <lineage>
        <taxon>Eukaryota</taxon>
        <taxon>Fungi</taxon>
        <taxon>Dikarya</taxon>
        <taxon>Basidiomycota</taxon>
        <taxon>Agaricomycotina</taxon>
        <taxon>Tremellomycetes</taxon>
        <taxon>Trichosporonales</taxon>
        <taxon>Trichosporonaceae</taxon>
        <taxon>Vanrija</taxon>
    </lineage>
</organism>
<dbReference type="InterPro" id="IPR029479">
    <property type="entry name" value="Nitroreductase"/>
</dbReference>
<accession>A0AAF0YL17</accession>
<dbReference type="FunFam" id="3.40.109.10:FF:000001">
    <property type="entry name" value="Nitroreductase family"/>
    <property type="match status" value="1"/>
</dbReference>
<dbReference type="PANTHER" id="PTHR43035">
    <property type="entry name" value="FATTY ACID REPRESSION MUTANT PROTEIN 2-RELATED"/>
    <property type="match status" value="1"/>
</dbReference>
<feature type="signal peptide" evidence="7">
    <location>
        <begin position="1"/>
        <end position="18"/>
    </location>
</feature>
<evidence type="ECO:0000256" key="4">
    <source>
        <dbReference type="ARBA" id="ARBA00022490"/>
    </source>
</evidence>
<dbReference type="RefSeq" id="XP_062632075.1">
    <property type="nucleotide sequence ID" value="XM_062776090.1"/>
</dbReference>
<evidence type="ECO:0000313" key="9">
    <source>
        <dbReference type="EMBL" id="WOO86049.1"/>
    </source>
</evidence>
<feature type="chain" id="PRO_5042276902" evidence="7">
    <location>
        <begin position="19"/>
        <end position="239"/>
    </location>
</feature>
<sequence>MSTIRLLLFTALLALALAYHLYSSSKMTNALFNSPIEQAITARRTYYGLTNKPLPISDADVQKIVEEAIKHTPSSFNTQTSRAVLVLGDKNKQLWDAIWAAQKELLPEAAQAGFKEKFDNAYSSGHGTVVFFEDAEGIKKFIDGSAAFAANIPTWSANTNGIAQYIVWSTLATHGIGANLQHYGQNVAPVQAAIQKFLGVPESWTLVAELPFGVAAGEPGYPGVPKAFNPIEDRVKVVA</sequence>
<feature type="domain" description="Nitroreductase" evidence="8">
    <location>
        <begin position="40"/>
        <end position="213"/>
    </location>
</feature>